<proteinExistence type="predicted"/>
<evidence type="ECO:0000313" key="4">
    <source>
        <dbReference type="WBParaSite" id="HPBE_0001286701-mRNA-1"/>
    </source>
</evidence>
<accession>A0A183FWN3</accession>
<evidence type="ECO:0000313" key="3">
    <source>
        <dbReference type="Proteomes" id="UP000050761"/>
    </source>
</evidence>
<name>A0A183FWN3_HELPZ</name>
<dbReference type="Proteomes" id="UP000050761">
    <property type="component" value="Unassembled WGS sequence"/>
</dbReference>
<feature type="region of interest" description="Disordered" evidence="1">
    <location>
        <begin position="49"/>
        <end position="70"/>
    </location>
</feature>
<dbReference type="WBParaSite" id="HPBE_0001286701-mRNA-1">
    <property type="protein sequence ID" value="HPBE_0001286701-mRNA-1"/>
    <property type="gene ID" value="HPBE_0001286701"/>
</dbReference>
<accession>A0A3P8AD30</accession>
<sequence length="118" mass="12403">MANPKILARGMSAFGPGGRPGIGGGGSITYDYATPAMIADYRSAAGPMRGGRGMGRGFPPSYPRDGPRGRGRGGFGRCFVEFVEGAECVVPWIGRPRGLIETALKNTVRIIIMTTVEV</sequence>
<reference evidence="4" key="2">
    <citation type="submission" date="2019-09" db="UniProtKB">
        <authorList>
            <consortium name="WormBaseParasite"/>
        </authorList>
    </citation>
    <scope>IDENTIFICATION</scope>
</reference>
<organism evidence="3 4">
    <name type="scientific">Heligmosomoides polygyrus</name>
    <name type="common">Parasitic roundworm</name>
    <dbReference type="NCBI Taxonomy" id="6339"/>
    <lineage>
        <taxon>Eukaryota</taxon>
        <taxon>Metazoa</taxon>
        <taxon>Ecdysozoa</taxon>
        <taxon>Nematoda</taxon>
        <taxon>Chromadorea</taxon>
        <taxon>Rhabditida</taxon>
        <taxon>Rhabditina</taxon>
        <taxon>Rhabditomorpha</taxon>
        <taxon>Strongyloidea</taxon>
        <taxon>Heligmosomidae</taxon>
        <taxon>Heligmosomoides</taxon>
    </lineage>
</organism>
<gene>
    <name evidence="2" type="ORF">HPBE_LOCUS12868</name>
</gene>
<reference evidence="2 3" key="1">
    <citation type="submission" date="2018-11" db="EMBL/GenBank/DDBJ databases">
        <authorList>
            <consortium name="Pathogen Informatics"/>
        </authorList>
    </citation>
    <scope>NUCLEOTIDE SEQUENCE [LARGE SCALE GENOMIC DNA]</scope>
</reference>
<evidence type="ECO:0000256" key="1">
    <source>
        <dbReference type="SAM" id="MobiDB-lite"/>
    </source>
</evidence>
<dbReference type="EMBL" id="UZAH01027668">
    <property type="protein sequence ID" value="VDO93924.1"/>
    <property type="molecule type" value="Genomic_DNA"/>
</dbReference>
<evidence type="ECO:0000313" key="2">
    <source>
        <dbReference type="EMBL" id="VDO93924.1"/>
    </source>
</evidence>
<keyword evidence="3" id="KW-1185">Reference proteome</keyword>
<dbReference type="AlphaFoldDB" id="A0A183FWN3"/>
<protein>
    <submittedName>
        <fullName evidence="4">RRM domain-containing protein</fullName>
    </submittedName>
</protein>